<evidence type="ECO:0000313" key="2">
    <source>
        <dbReference type="Proteomes" id="UP001208656"/>
    </source>
</evidence>
<dbReference type="Proteomes" id="UP001208656">
    <property type="component" value="Unassembled WGS sequence"/>
</dbReference>
<gene>
    <name evidence="1" type="ORF">OEV82_03730</name>
</gene>
<comment type="caution">
    <text evidence="1">The sequence shown here is derived from an EMBL/GenBank/DDBJ whole genome shotgun (WGS) entry which is preliminary data.</text>
</comment>
<evidence type="ECO:0000313" key="1">
    <source>
        <dbReference type="EMBL" id="MCU9593566.1"/>
    </source>
</evidence>
<sequence length="247" mass="29044">MHNHYLFGPFYRKYTQGVPVTDNIYADPLFAKFYNKTIDYGSQFSDIDFYRKCLKQEDTILEIGTGNGRVFNVLINENFNIYGIEPEIEMIQYIDEQYQDRIFITGIEHLSCLNGMKFSKVLIPATTISLFPKEVISLFFKEMKSYLTFDGKIIFDIIKPEFGKQTSNQIQTIKTDEGTFFLGNTIIDQYYVLNIYTKQQQTEKIGYSKKYLHTSGYFQELANELNYKFNIIQSTNTYQFLEMTNID</sequence>
<dbReference type="GO" id="GO:0032259">
    <property type="term" value="P:methylation"/>
    <property type="evidence" value="ECO:0007669"/>
    <property type="project" value="UniProtKB-KW"/>
</dbReference>
<protein>
    <submittedName>
        <fullName evidence="1">Class I SAM-dependent methyltransferase</fullName>
    </submittedName>
</protein>
<keyword evidence="2" id="KW-1185">Reference proteome</keyword>
<dbReference type="RefSeq" id="WP_263061078.1">
    <property type="nucleotide sequence ID" value="NZ_JAOUSE010000006.1"/>
</dbReference>
<dbReference type="SUPFAM" id="SSF53335">
    <property type="entry name" value="S-adenosyl-L-methionine-dependent methyltransferases"/>
    <property type="match status" value="1"/>
</dbReference>
<keyword evidence="1" id="KW-0489">Methyltransferase</keyword>
<accession>A0ABT2WF49</accession>
<keyword evidence="1" id="KW-0808">Transferase</keyword>
<dbReference type="GO" id="GO:0008168">
    <property type="term" value="F:methyltransferase activity"/>
    <property type="evidence" value="ECO:0007669"/>
    <property type="project" value="UniProtKB-KW"/>
</dbReference>
<reference evidence="1 2" key="1">
    <citation type="submission" date="2022-10" db="EMBL/GenBank/DDBJ databases">
        <title>Description of Fervidibacillus gen. nov. in the family Fervidibacillaceae fam. nov. with two species, Fervidibacillus albus sp. nov., and Fervidibacillus halotolerans sp. nov., isolated from tidal flat sediments.</title>
        <authorList>
            <person name="Kwon K.K."/>
            <person name="Yang S.-H."/>
        </authorList>
    </citation>
    <scope>NUCLEOTIDE SEQUENCE [LARGE SCALE GENOMIC DNA]</scope>
    <source>
        <strain evidence="1 2">DSM 23332</strain>
    </source>
</reference>
<dbReference type="InterPro" id="IPR029063">
    <property type="entry name" value="SAM-dependent_MTases_sf"/>
</dbReference>
<dbReference type="EMBL" id="JAOUSE010000006">
    <property type="protein sequence ID" value="MCU9593566.1"/>
    <property type="molecule type" value="Genomic_DNA"/>
</dbReference>
<organism evidence="1 2">
    <name type="scientific">Pallidibacillus thermolactis</name>
    <dbReference type="NCBI Taxonomy" id="251051"/>
    <lineage>
        <taxon>Bacteria</taxon>
        <taxon>Bacillati</taxon>
        <taxon>Bacillota</taxon>
        <taxon>Bacilli</taxon>
        <taxon>Bacillales</taxon>
        <taxon>Bacillaceae</taxon>
        <taxon>Pallidibacillus</taxon>
    </lineage>
</organism>
<proteinExistence type="predicted"/>
<dbReference type="Gene3D" id="3.40.50.150">
    <property type="entry name" value="Vaccinia Virus protein VP39"/>
    <property type="match status" value="1"/>
</dbReference>
<name>A0ABT2WF49_9BACI</name>